<dbReference type="Proteomes" id="UP001458880">
    <property type="component" value="Unassembled WGS sequence"/>
</dbReference>
<name>A0AAW1HS20_POPJA</name>
<gene>
    <name evidence="1" type="ORF">QE152_g40255</name>
</gene>
<accession>A0AAW1HS20</accession>
<comment type="caution">
    <text evidence="1">The sequence shown here is derived from an EMBL/GenBank/DDBJ whole genome shotgun (WGS) entry which is preliminary data.</text>
</comment>
<proteinExistence type="predicted"/>
<evidence type="ECO:0000313" key="2">
    <source>
        <dbReference type="Proteomes" id="UP001458880"/>
    </source>
</evidence>
<organism evidence="1 2">
    <name type="scientific">Popillia japonica</name>
    <name type="common">Japanese beetle</name>
    <dbReference type="NCBI Taxonomy" id="7064"/>
    <lineage>
        <taxon>Eukaryota</taxon>
        <taxon>Metazoa</taxon>
        <taxon>Ecdysozoa</taxon>
        <taxon>Arthropoda</taxon>
        <taxon>Hexapoda</taxon>
        <taxon>Insecta</taxon>
        <taxon>Pterygota</taxon>
        <taxon>Neoptera</taxon>
        <taxon>Endopterygota</taxon>
        <taxon>Coleoptera</taxon>
        <taxon>Polyphaga</taxon>
        <taxon>Scarabaeiformia</taxon>
        <taxon>Scarabaeidae</taxon>
        <taxon>Rutelinae</taxon>
        <taxon>Popillia</taxon>
    </lineage>
</organism>
<evidence type="ECO:0000313" key="1">
    <source>
        <dbReference type="EMBL" id="KAK9679131.1"/>
    </source>
</evidence>
<reference evidence="1 2" key="1">
    <citation type="journal article" date="2024" name="BMC Genomics">
        <title>De novo assembly and annotation of Popillia japonica's genome with initial clues to its potential as an invasive pest.</title>
        <authorList>
            <person name="Cucini C."/>
            <person name="Boschi S."/>
            <person name="Funari R."/>
            <person name="Cardaioli E."/>
            <person name="Iannotti N."/>
            <person name="Marturano G."/>
            <person name="Paoli F."/>
            <person name="Bruttini M."/>
            <person name="Carapelli A."/>
            <person name="Frati F."/>
            <person name="Nardi F."/>
        </authorList>
    </citation>
    <scope>NUCLEOTIDE SEQUENCE [LARGE SCALE GENOMIC DNA]</scope>
    <source>
        <strain evidence="1">DMR45628</strain>
    </source>
</reference>
<keyword evidence="2" id="KW-1185">Reference proteome</keyword>
<sequence>MCMVLKEAVICNHCYGEWEFITDAFTIIYYKLSNSNTFNRRIVLDGRQLTDCIPDPEVMPENLESPPEKQYEEEIEENDDGRYDIIIRNLNPDMCGLQINVTYYITAADDTNMCNLLKHYNRRRECIPLHNHVMYAPYFEDIIEVTVDSMDVYDSMHYKEVRCGEDSDLGSVGDVRIFNG</sequence>
<dbReference type="EMBL" id="JASPKY010001084">
    <property type="protein sequence ID" value="KAK9679131.1"/>
    <property type="molecule type" value="Genomic_DNA"/>
</dbReference>
<dbReference type="AlphaFoldDB" id="A0AAW1HS20"/>
<protein>
    <submittedName>
        <fullName evidence="1">Uncharacterized protein</fullName>
    </submittedName>
</protein>